<organism evidence="9 10">
    <name type="scientific">Penicillium frequentans</name>
    <dbReference type="NCBI Taxonomy" id="3151616"/>
    <lineage>
        <taxon>Eukaryota</taxon>
        <taxon>Fungi</taxon>
        <taxon>Dikarya</taxon>
        <taxon>Ascomycota</taxon>
        <taxon>Pezizomycotina</taxon>
        <taxon>Eurotiomycetes</taxon>
        <taxon>Eurotiomycetidae</taxon>
        <taxon>Eurotiales</taxon>
        <taxon>Aspergillaceae</taxon>
        <taxon>Penicillium</taxon>
    </lineage>
</organism>
<comment type="caution">
    <text evidence="9">The sequence shown here is derived from an EMBL/GenBank/DDBJ whole genome shotgun (WGS) entry which is preliminary data.</text>
</comment>
<protein>
    <recommendedName>
        <fullName evidence="8">Rhodopsin domain-containing protein</fullName>
    </recommendedName>
</protein>
<evidence type="ECO:0000313" key="10">
    <source>
        <dbReference type="Proteomes" id="UP001220324"/>
    </source>
</evidence>
<evidence type="ECO:0000256" key="3">
    <source>
        <dbReference type="ARBA" id="ARBA00022989"/>
    </source>
</evidence>
<name>A0AAD6D2F1_9EURO</name>
<evidence type="ECO:0000256" key="5">
    <source>
        <dbReference type="ARBA" id="ARBA00038359"/>
    </source>
</evidence>
<dbReference type="Pfam" id="PF20684">
    <property type="entry name" value="Fung_rhodopsin"/>
    <property type="match status" value="1"/>
</dbReference>
<keyword evidence="3 7" id="KW-1133">Transmembrane helix</keyword>
<dbReference type="AlphaFoldDB" id="A0AAD6D2F1"/>
<feature type="domain" description="Rhodopsin" evidence="8">
    <location>
        <begin position="33"/>
        <end position="276"/>
    </location>
</feature>
<keyword evidence="10" id="KW-1185">Reference proteome</keyword>
<evidence type="ECO:0000313" key="9">
    <source>
        <dbReference type="EMBL" id="KAJ5546671.1"/>
    </source>
</evidence>
<feature type="transmembrane region" description="Helical" evidence="7">
    <location>
        <begin position="103"/>
        <end position="126"/>
    </location>
</feature>
<evidence type="ECO:0000259" key="8">
    <source>
        <dbReference type="Pfam" id="PF20684"/>
    </source>
</evidence>
<proteinExistence type="inferred from homology"/>
<evidence type="ECO:0000256" key="6">
    <source>
        <dbReference type="SAM" id="MobiDB-lite"/>
    </source>
</evidence>
<accession>A0AAD6D2F1</accession>
<feature type="transmembrane region" description="Helical" evidence="7">
    <location>
        <begin position="138"/>
        <end position="161"/>
    </location>
</feature>
<evidence type="ECO:0000256" key="7">
    <source>
        <dbReference type="SAM" id="Phobius"/>
    </source>
</evidence>
<dbReference type="InterPro" id="IPR052337">
    <property type="entry name" value="SAT4-like"/>
</dbReference>
<feature type="transmembrane region" description="Helical" evidence="7">
    <location>
        <begin position="258"/>
        <end position="276"/>
    </location>
</feature>
<dbReference type="Proteomes" id="UP001220324">
    <property type="component" value="Unassembled WGS sequence"/>
</dbReference>
<comment type="similarity">
    <text evidence="5">Belongs to the SAT4 family.</text>
</comment>
<keyword evidence="4 7" id="KW-0472">Membrane</keyword>
<keyword evidence="2 7" id="KW-0812">Transmembrane</keyword>
<feature type="region of interest" description="Disordered" evidence="6">
    <location>
        <begin position="326"/>
        <end position="362"/>
    </location>
</feature>
<dbReference type="PANTHER" id="PTHR33048:SF47">
    <property type="entry name" value="INTEGRAL MEMBRANE PROTEIN-RELATED"/>
    <property type="match status" value="1"/>
</dbReference>
<comment type="subcellular location">
    <subcellularLocation>
        <location evidence="1">Membrane</location>
        <topology evidence="1">Multi-pass membrane protein</topology>
    </subcellularLocation>
</comment>
<dbReference type="EMBL" id="JAQIZZ010000003">
    <property type="protein sequence ID" value="KAJ5546671.1"/>
    <property type="molecule type" value="Genomic_DNA"/>
</dbReference>
<evidence type="ECO:0000256" key="2">
    <source>
        <dbReference type="ARBA" id="ARBA00022692"/>
    </source>
</evidence>
<sequence length="376" mass="42127">MTAQASVGRIDKEAFLVSIGFFLGLAIIGVLGRFVIRFGVQRHRLQIDDGLITLAFIFLLASQIIIYNRVVNPMFLMTAVQNGVPGVQAPLDAVQISETYHRWAVASLMISWCSISAVKLFFLMFFKRLIDRLRPWQIYWWFVFTVNLILLSFGITVYYVSCPYWGAKALQCATGKYMSTLVRYSAAQISLDIVGDLLILVIPVGLIWKIRVDWTQKVALGSSLCLTFVLVALSITRVAGLKYHKEVDLIWETYWQSMSAELGVFLAAASAFRTFFVSQKQNKPYIPTYSQRLKSSSNKASMGSDQRKADLTDTWAGTSPTIGGFERLASDGKDSSQQDDPEWHAMLPTGSPRGPSPVGNLRYLEKPKPAHLPNFI</sequence>
<feature type="transmembrane region" description="Helical" evidence="7">
    <location>
        <begin position="15"/>
        <end position="36"/>
    </location>
</feature>
<dbReference type="GO" id="GO:0016020">
    <property type="term" value="C:membrane"/>
    <property type="evidence" value="ECO:0007669"/>
    <property type="project" value="UniProtKB-SubCell"/>
</dbReference>
<dbReference type="PANTHER" id="PTHR33048">
    <property type="entry name" value="PTH11-LIKE INTEGRAL MEMBRANE PROTEIN (AFU_ORTHOLOGUE AFUA_5G11245)"/>
    <property type="match status" value="1"/>
</dbReference>
<gene>
    <name evidence="9" type="ORF">N7494_004256</name>
</gene>
<feature type="transmembrane region" description="Helical" evidence="7">
    <location>
        <begin position="218"/>
        <end position="238"/>
    </location>
</feature>
<reference evidence="9 10" key="1">
    <citation type="journal article" date="2023" name="IMA Fungus">
        <title>Comparative genomic study of the Penicillium genus elucidates a diverse pangenome and 15 lateral gene transfer events.</title>
        <authorList>
            <person name="Petersen C."/>
            <person name="Sorensen T."/>
            <person name="Nielsen M.R."/>
            <person name="Sondergaard T.E."/>
            <person name="Sorensen J.L."/>
            <person name="Fitzpatrick D.A."/>
            <person name="Frisvad J.C."/>
            <person name="Nielsen K.L."/>
        </authorList>
    </citation>
    <scope>NUCLEOTIDE SEQUENCE [LARGE SCALE GENOMIC DNA]</scope>
    <source>
        <strain evidence="9 10">IBT 35679</strain>
    </source>
</reference>
<evidence type="ECO:0000256" key="4">
    <source>
        <dbReference type="ARBA" id="ARBA00023136"/>
    </source>
</evidence>
<feature type="transmembrane region" description="Helical" evidence="7">
    <location>
        <begin position="48"/>
        <end position="67"/>
    </location>
</feature>
<dbReference type="InterPro" id="IPR049326">
    <property type="entry name" value="Rhodopsin_dom_fungi"/>
</dbReference>
<feature type="transmembrane region" description="Helical" evidence="7">
    <location>
        <begin position="181"/>
        <end position="206"/>
    </location>
</feature>
<evidence type="ECO:0000256" key="1">
    <source>
        <dbReference type="ARBA" id="ARBA00004141"/>
    </source>
</evidence>